<accession>A0A2T3YS56</accession>
<dbReference type="EMBL" id="KZ679276">
    <property type="protein sequence ID" value="PTB35411.1"/>
    <property type="molecule type" value="Genomic_DNA"/>
</dbReference>
<dbReference type="AlphaFoldDB" id="A0A2T3YS56"/>
<keyword evidence="1" id="KW-0812">Transmembrane</keyword>
<evidence type="ECO:0000313" key="3">
    <source>
        <dbReference type="Proteomes" id="UP000240493"/>
    </source>
</evidence>
<reference evidence="2 3" key="1">
    <citation type="submission" date="2016-07" db="EMBL/GenBank/DDBJ databases">
        <title>Multiple horizontal gene transfer events from other fungi enriched the ability of initially mycotrophic Trichoderma (Ascomycota) to feed on dead plant biomass.</title>
        <authorList>
            <consortium name="DOE Joint Genome Institute"/>
            <person name="Aerts A."/>
            <person name="Atanasova L."/>
            <person name="Chenthamara K."/>
            <person name="Zhang J."/>
            <person name="Grujic M."/>
            <person name="Henrissat B."/>
            <person name="Kuo A."/>
            <person name="Salamov A."/>
            <person name="Lipzen A."/>
            <person name="Labutti K."/>
            <person name="Barry K."/>
            <person name="Miao Y."/>
            <person name="Rahimi M.J."/>
            <person name="Shen Q."/>
            <person name="Grigoriev I.V."/>
            <person name="Kubicek C.P."/>
            <person name="Druzhinina I.S."/>
        </authorList>
    </citation>
    <scope>NUCLEOTIDE SEQUENCE [LARGE SCALE GENOMIC DNA]</scope>
    <source>
        <strain evidence="2 3">CBS 433.97</strain>
    </source>
</reference>
<keyword evidence="3" id="KW-1185">Reference proteome</keyword>
<organism evidence="2 3">
    <name type="scientific">Trichoderma asperellum (strain ATCC 204424 / CBS 433.97 / NBRC 101777)</name>
    <dbReference type="NCBI Taxonomy" id="1042311"/>
    <lineage>
        <taxon>Eukaryota</taxon>
        <taxon>Fungi</taxon>
        <taxon>Dikarya</taxon>
        <taxon>Ascomycota</taxon>
        <taxon>Pezizomycotina</taxon>
        <taxon>Sordariomycetes</taxon>
        <taxon>Hypocreomycetidae</taxon>
        <taxon>Hypocreales</taxon>
        <taxon>Hypocreaceae</taxon>
        <taxon>Trichoderma</taxon>
    </lineage>
</organism>
<keyword evidence="1" id="KW-0472">Membrane</keyword>
<protein>
    <submittedName>
        <fullName evidence="2">Uncharacterized protein</fullName>
    </submittedName>
</protein>
<dbReference type="Proteomes" id="UP000240493">
    <property type="component" value="Unassembled WGS sequence"/>
</dbReference>
<proteinExistence type="predicted"/>
<sequence length="112" mass="12814">MFTRERGRKAVRERCLTALTSKDGFGEQLPIFAWRQSDNVVALAFLASWKNLLFPFFLLLGLGTEGGSIRQVPACHLLALSLFLLLLLPYSKQQELPIRHPIHAFSYELRQE</sequence>
<evidence type="ECO:0000313" key="2">
    <source>
        <dbReference type="EMBL" id="PTB35411.1"/>
    </source>
</evidence>
<name>A0A2T3YS56_TRIA4</name>
<evidence type="ECO:0000256" key="1">
    <source>
        <dbReference type="SAM" id="Phobius"/>
    </source>
</evidence>
<keyword evidence="1" id="KW-1133">Transmembrane helix</keyword>
<feature type="transmembrane region" description="Helical" evidence="1">
    <location>
        <begin position="68"/>
        <end position="90"/>
    </location>
</feature>
<feature type="transmembrane region" description="Helical" evidence="1">
    <location>
        <begin position="40"/>
        <end position="62"/>
    </location>
</feature>
<gene>
    <name evidence="2" type="ORF">M441DRAFT_62871</name>
</gene>